<keyword evidence="1" id="KW-0645">Protease</keyword>
<dbReference type="Proteomes" id="UP000095553">
    <property type="component" value="Unassembled WGS sequence"/>
</dbReference>
<evidence type="ECO:0000313" key="8">
    <source>
        <dbReference type="EMBL" id="CUN17680.1"/>
    </source>
</evidence>
<gene>
    <name evidence="8" type="ORF">ERS852571_03002</name>
</gene>
<feature type="domain" description="JAB" evidence="7">
    <location>
        <begin position="377"/>
        <end position="479"/>
    </location>
</feature>
<evidence type="ECO:0000256" key="2">
    <source>
        <dbReference type="ARBA" id="ARBA00022723"/>
    </source>
</evidence>
<protein>
    <submittedName>
        <fullName evidence="8">PRTRC system protein A</fullName>
    </submittedName>
</protein>
<evidence type="ECO:0000256" key="5">
    <source>
        <dbReference type="ARBA" id="ARBA00023049"/>
    </source>
</evidence>
<name>A0A173UTD3_ANAHA</name>
<evidence type="ECO:0000256" key="3">
    <source>
        <dbReference type="ARBA" id="ARBA00022801"/>
    </source>
</evidence>
<dbReference type="AlphaFoldDB" id="A0A173UTD3"/>
<organism evidence="8 9">
    <name type="scientific">Anaerostipes hadrus</name>
    <dbReference type="NCBI Taxonomy" id="649756"/>
    <lineage>
        <taxon>Bacteria</taxon>
        <taxon>Bacillati</taxon>
        <taxon>Bacillota</taxon>
        <taxon>Clostridia</taxon>
        <taxon>Lachnospirales</taxon>
        <taxon>Lachnospiraceae</taxon>
        <taxon>Anaerostipes</taxon>
    </lineage>
</organism>
<evidence type="ECO:0000256" key="1">
    <source>
        <dbReference type="ARBA" id="ARBA00022670"/>
    </source>
</evidence>
<evidence type="ECO:0000256" key="4">
    <source>
        <dbReference type="ARBA" id="ARBA00022833"/>
    </source>
</evidence>
<dbReference type="EMBL" id="CYXY01000027">
    <property type="protein sequence ID" value="CUN17680.1"/>
    <property type="molecule type" value="Genomic_DNA"/>
</dbReference>
<sequence length="501" mass="58020">MKNDVNGQMDLLDLLGIEKEVEQKPEKETETKNTKETKKTENVSNTSKVSEKKTETKKYKCPIVVYGGPYSYTINEENKEMSSTEVKKHVIKTFPELKGIVTVKMQEDNSCILHVEYKETKLPEIKDQGIFTVKLGKEYVISNEGVEEAVIAWNKKFPQYVGCNYHYVNNNDHVLIPFYKSDSKQVLRAYKLPVLIGFPEMMEQIKPDKDQEDQTISGAEIMERYSKTHPEFKDCTFKYIEHTNTIIPLKEKAVYVPDICMIQLPITVATGGYHIQFSADDFHGKDIVTMEEIRKALEATYPEYSKERTSMTYDKRHFIIAMLKSSTKGATIVSSREGFHREVNENGVTEYRPYGKFVLTGKNQLDFSLNSDQLKIPKKLLSDIIDRFRMDIHRECALQLFMTKDEKGYWLYEPRQTATSCDVTFERNNVMEDEYVLVMDIHSHGKLPTFFSATDNRDEKGIRLYMVIGNFSEENPRSYNIMLRAGMNGVFQELSVEDIFV</sequence>
<dbReference type="GO" id="GO:0006508">
    <property type="term" value="P:proteolysis"/>
    <property type="evidence" value="ECO:0007669"/>
    <property type="project" value="UniProtKB-KW"/>
</dbReference>
<evidence type="ECO:0000313" key="9">
    <source>
        <dbReference type="Proteomes" id="UP000095553"/>
    </source>
</evidence>
<evidence type="ECO:0000259" key="7">
    <source>
        <dbReference type="Pfam" id="PF14464"/>
    </source>
</evidence>
<dbReference type="InterPro" id="IPR028090">
    <property type="entry name" value="JAB_dom_prok"/>
</dbReference>
<keyword evidence="2" id="KW-0479">Metal-binding</keyword>
<accession>A0A173UTD3</accession>
<feature type="compositionally biased region" description="Basic and acidic residues" evidence="6">
    <location>
        <begin position="16"/>
        <end position="41"/>
    </location>
</feature>
<dbReference type="Pfam" id="PF14464">
    <property type="entry name" value="Prok-JAB"/>
    <property type="match status" value="1"/>
</dbReference>
<keyword evidence="3" id="KW-0378">Hydrolase</keyword>
<feature type="region of interest" description="Disordered" evidence="6">
    <location>
        <begin position="1"/>
        <end position="51"/>
    </location>
</feature>
<proteinExistence type="predicted"/>
<dbReference type="RefSeq" id="WP_055073451.1">
    <property type="nucleotide sequence ID" value="NZ_BAABYN010000001.1"/>
</dbReference>
<evidence type="ECO:0000256" key="6">
    <source>
        <dbReference type="SAM" id="MobiDB-lite"/>
    </source>
</evidence>
<reference evidence="8 9" key="1">
    <citation type="submission" date="2015-09" db="EMBL/GenBank/DDBJ databases">
        <authorList>
            <consortium name="Pathogen Informatics"/>
        </authorList>
    </citation>
    <scope>NUCLEOTIDE SEQUENCE [LARGE SCALE GENOMIC DNA]</scope>
    <source>
        <strain evidence="8 9">2789STDY5834959</strain>
    </source>
</reference>
<keyword evidence="4" id="KW-0862">Zinc</keyword>
<dbReference type="GO" id="GO:0046872">
    <property type="term" value="F:metal ion binding"/>
    <property type="evidence" value="ECO:0007669"/>
    <property type="project" value="UniProtKB-KW"/>
</dbReference>
<keyword evidence="5" id="KW-0482">Metalloprotease</keyword>
<dbReference type="GO" id="GO:0008237">
    <property type="term" value="F:metallopeptidase activity"/>
    <property type="evidence" value="ECO:0007669"/>
    <property type="project" value="UniProtKB-KW"/>
</dbReference>